<gene>
    <name evidence="1" type="ORF">BV25DRAFT_1993657</name>
</gene>
<organism evidence="1 2">
    <name type="scientific">Artomyces pyxidatus</name>
    <dbReference type="NCBI Taxonomy" id="48021"/>
    <lineage>
        <taxon>Eukaryota</taxon>
        <taxon>Fungi</taxon>
        <taxon>Dikarya</taxon>
        <taxon>Basidiomycota</taxon>
        <taxon>Agaricomycotina</taxon>
        <taxon>Agaricomycetes</taxon>
        <taxon>Russulales</taxon>
        <taxon>Auriscalpiaceae</taxon>
        <taxon>Artomyces</taxon>
    </lineage>
</organism>
<evidence type="ECO:0000313" key="1">
    <source>
        <dbReference type="EMBL" id="KAI0059350.1"/>
    </source>
</evidence>
<protein>
    <submittedName>
        <fullName evidence="1">Uncharacterized protein</fullName>
    </submittedName>
</protein>
<proteinExistence type="predicted"/>
<sequence>MVEKVRANPVNLGSSNCYLVDTINRRYADKARQQDTVGSPTDPASPTFLTFPTITEADTLYSQLSNDSDALTVISPALISKFERTYWYHGISGNPPKLMWSSDFDTNPFPIPALGARFFKIPHKTAHGVFNTPLNAYSVLKTVRFSTVKDGEEEETFGQSLYGSRFVPTPPTPRLFTMPRPISLISWLTPRSPMSSSSAAVPYSASTTPSTLARQSDDAQGTLTILFREMKTSNGDPSDRILALTNKHVASVDTTTHYELDVANPQHILVCGERRLSRAVVEIEDAVNTGYRDAIRLSGEVEALKLKSGEKIVEALGRKQIALDAQNKDNTTLQALVDKIEALWQDTNNCRLGDVDWAPEISVRADDHTYTQERPRGRSWKELGSARGHTGAPRAPGIGWVPRVPHNNL</sequence>
<dbReference type="Proteomes" id="UP000814140">
    <property type="component" value="Unassembled WGS sequence"/>
</dbReference>
<dbReference type="EMBL" id="MU277227">
    <property type="protein sequence ID" value="KAI0059350.1"/>
    <property type="molecule type" value="Genomic_DNA"/>
</dbReference>
<name>A0ACB8STB8_9AGAM</name>
<keyword evidence="2" id="KW-1185">Reference proteome</keyword>
<reference evidence="1" key="1">
    <citation type="submission" date="2021-03" db="EMBL/GenBank/DDBJ databases">
        <authorList>
            <consortium name="DOE Joint Genome Institute"/>
            <person name="Ahrendt S."/>
            <person name="Looney B.P."/>
            <person name="Miyauchi S."/>
            <person name="Morin E."/>
            <person name="Drula E."/>
            <person name="Courty P.E."/>
            <person name="Chicoki N."/>
            <person name="Fauchery L."/>
            <person name="Kohler A."/>
            <person name="Kuo A."/>
            <person name="Labutti K."/>
            <person name="Pangilinan J."/>
            <person name="Lipzen A."/>
            <person name="Riley R."/>
            <person name="Andreopoulos W."/>
            <person name="He G."/>
            <person name="Johnson J."/>
            <person name="Barry K.W."/>
            <person name="Grigoriev I.V."/>
            <person name="Nagy L."/>
            <person name="Hibbett D."/>
            <person name="Henrissat B."/>
            <person name="Matheny P.B."/>
            <person name="Labbe J."/>
            <person name="Martin F."/>
        </authorList>
    </citation>
    <scope>NUCLEOTIDE SEQUENCE</scope>
    <source>
        <strain evidence="1">HHB10654</strain>
    </source>
</reference>
<reference evidence="1" key="2">
    <citation type="journal article" date="2022" name="New Phytol.">
        <title>Evolutionary transition to the ectomycorrhizal habit in the genomes of a hyperdiverse lineage of mushroom-forming fungi.</title>
        <authorList>
            <person name="Looney B."/>
            <person name="Miyauchi S."/>
            <person name="Morin E."/>
            <person name="Drula E."/>
            <person name="Courty P.E."/>
            <person name="Kohler A."/>
            <person name="Kuo A."/>
            <person name="LaButti K."/>
            <person name="Pangilinan J."/>
            <person name="Lipzen A."/>
            <person name="Riley R."/>
            <person name="Andreopoulos W."/>
            <person name="He G."/>
            <person name="Johnson J."/>
            <person name="Nolan M."/>
            <person name="Tritt A."/>
            <person name="Barry K.W."/>
            <person name="Grigoriev I.V."/>
            <person name="Nagy L.G."/>
            <person name="Hibbett D."/>
            <person name="Henrissat B."/>
            <person name="Matheny P.B."/>
            <person name="Labbe J."/>
            <person name="Martin F.M."/>
        </authorList>
    </citation>
    <scope>NUCLEOTIDE SEQUENCE</scope>
    <source>
        <strain evidence="1">HHB10654</strain>
    </source>
</reference>
<accession>A0ACB8STB8</accession>
<evidence type="ECO:0000313" key="2">
    <source>
        <dbReference type="Proteomes" id="UP000814140"/>
    </source>
</evidence>
<comment type="caution">
    <text evidence="1">The sequence shown here is derived from an EMBL/GenBank/DDBJ whole genome shotgun (WGS) entry which is preliminary data.</text>
</comment>